<feature type="region of interest" description="Disordered" evidence="1">
    <location>
        <begin position="1"/>
        <end position="30"/>
    </location>
</feature>
<gene>
    <name evidence="2" type="ORF">METZ01_LOCUS408779</name>
</gene>
<accession>A0A382WC27</accession>
<dbReference type="AlphaFoldDB" id="A0A382WC27"/>
<evidence type="ECO:0000313" key="2">
    <source>
        <dbReference type="EMBL" id="SVD55925.1"/>
    </source>
</evidence>
<reference evidence="2" key="1">
    <citation type="submission" date="2018-05" db="EMBL/GenBank/DDBJ databases">
        <authorList>
            <person name="Lanie J.A."/>
            <person name="Ng W.-L."/>
            <person name="Kazmierczak K.M."/>
            <person name="Andrzejewski T.M."/>
            <person name="Davidsen T.M."/>
            <person name="Wayne K.J."/>
            <person name="Tettelin H."/>
            <person name="Glass J.I."/>
            <person name="Rusch D."/>
            <person name="Podicherti R."/>
            <person name="Tsui H.-C.T."/>
            <person name="Winkler M.E."/>
        </authorList>
    </citation>
    <scope>NUCLEOTIDE SEQUENCE</scope>
</reference>
<sequence length="30" mass="2968">MSLLACGGVGGEQALQGPRPVSNAQEVVSL</sequence>
<proteinExistence type="predicted"/>
<organism evidence="2">
    <name type="scientific">marine metagenome</name>
    <dbReference type="NCBI Taxonomy" id="408172"/>
    <lineage>
        <taxon>unclassified sequences</taxon>
        <taxon>metagenomes</taxon>
        <taxon>ecological metagenomes</taxon>
    </lineage>
</organism>
<name>A0A382WC27_9ZZZZ</name>
<protein>
    <submittedName>
        <fullName evidence="2">Uncharacterized protein</fullName>
    </submittedName>
</protein>
<evidence type="ECO:0000256" key="1">
    <source>
        <dbReference type="SAM" id="MobiDB-lite"/>
    </source>
</evidence>
<feature type="non-terminal residue" evidence="2">
    <location>
        <position position="1"/>
    </location>
</feature>
<feature type="non-terminal residue" evidence="2">
    <location>
        <position position="30"/>
    </location>
</feature>
<dbReference type="EMBL" id="UINC01158401">
    <property type="protein sequence ID" value="SVD55925.1"/>
    <property type="molecule type" value="Genomic_DNA"/>
</dbReference>